<feature type="region of interest" description="Disordered" evidence="1">
    <location>
        <begin position="1"/>
        <end position="115"/>
    </location>
</feature>
<evidence type="ECO:0000313" key="2">
    <source>
        <dbReference type="EMBL" id="KAI9173345.1"/>
    </source>
</evidence>
<keyword evidence="3" id="KW-1185">Reference proteome</keyword>
<reference evidence="2" key="2">
    <citation type="submission" date="2023-02" db="EMBL/GenBank/DDBJ databases">
        <authorList>
            <person name="Swenson N.G."/>
            <person name="Wegrzyn J.L."/>
            <person name="Mcevoy S.L."/>
        </authorList>
    </citation>
    <scope>NUCLEOTIDE SEQUENCE</scope>
    <source>
        <strain evidence="2">91603</strain>
        <tissue evidence="2">Leaf</tissue>
    </source>
</reference>
<comment type="caution">
    <text evidence="2">The sequence shown here is derived from an EMBL/GenBank/DDBJ whole genome shotgun (WGS) entry which is preliminary data.</text>
</comment>
<proteinExistence type="predicted"/>
<reference evidence="2" key="1">
    <citation type="journal article" date="2022" name="Plant J.">
        <title>Strategies of tolerance reflected in two North American maple genomes.</title>
        <authorList>
            <person name="McEvoy S.L."/>
            <person name="Sezen U.U."/>
            <person name="Trouern-Trend A."/>
            <person name="McMahon S.M."/>
            <person name="Schaberg P.G."/>
            <person name="Yang J."/>
            <person name="Wegrzyn J.L."/>
            <person name="Swenson N.G."/>
        </authorList>
    </citation>
    <scope>NUCLEOTIDE SEQUENCE</scope>
    <source>
        <strain evidence="2">91603</strain>
    </source>
</reference>
<gene>
    <name evidence="2" type="ORF">LWI28_000051</name>
</gene>
<dbReference type="AlphaFoldDB" id="A0AAD5NPB4"/>
<organism evidence="2 3">
    <name type="scientific">Acer negundo</name>
    <name type="common">Box elder</name>
    <dbReference type="NCBI Taxonomy" id="4023"/>
    <lineage>
        <taxon>Eukaryota</taxon>
        <taxon>Viridiplantae</taxon>
        <taxon>Streptophyta</taxon>
        <taxon>Embryophyta</taxon>
        <taxon>Tracheophyta</taxon>
        <taxon>Spermatophyta</taxon>
        <taxon>Magnoliopsida</taxon>
        <taxon>eudicotyledons</taxon>
        <taxon>Gunneridae</taxon>
        <taxon>Pentapetalae</taxon>
        <taxon>rosids</taxon>
        <taxon>malvids</taxon>
        <taxon>Sapindales</taxon>
        <taxon>Sapindaceae</taxon>
        <taxon>Hippocastanoideae</taxon>
        <taxon>Acereae</taxon>
        <taxon>Acer</taxon>
    </lineage>
</organism>
<evidence type="ECO:0000313" key="3">
    <source>
        <dbReference type="Proteomes" id="UP001064489"/>
    </source>
</evidence>
<dbReference type="Proteomes" id="UP001064489">
    <property type="component" value="Chromosome 8"/>
</dbReference>
<feature type="compositionally biased region" description="Polar residues" evidence="1">
    <location>
        <begin position="1"/>
        <end position="12"/>
    </location>
</feature>
<accession>A0AAD5NPB4</accession>
<evidence type="ECO:0000256" key="1">
    <source>
        <dbReference type="SAM" id="MobiDB-lite"/>
    </source>
</evidence>
<protein>
    <submittedName>
        <fullName evidence="2">Uncharacterized protein</fullName>
    </submittedName>
</protein>
<dbReference type="EMBL" id="JAJSOW010000103">
    <property type="protein sequence ID" value="KAI9173345.1"/>
    <property type="molecule type" value="Genomic_DNA"/>
</dbReference>
<name>A0AAD5NPB4_ACENE</name>
<sequence>MRLRSSKNQADSSRPRSYLTTHIVESSKGTPTQCNPPRVEEPAVNYANPTMGLPSPGQPRYPKPRAEWRPPRTTAGPDLLPNGTKEVDMKHQSPSEPQQGKKKPRLSPTREGTCL</sequence>
<feature type="compositionally biased region" description="Polar residues" evidence="1">
    <location>
        <begin position="18"/>
        <end position="35"/>
    </location>
</feature>